<dbReference type="Pfam" id="PF22435">
    <property type="entry name" value="MRM3-like_sub_bind"/>
    <property type="match status" value="1"/>
</dbReference>
<accession>A0A074V7S2</accession>
<dbReference type="PANTHER" id="PTHR43191:SF2">
    <property type="entry name" value="RRNA METHYLTRANSFERASE 3, MITOCHONDRIAL"/>
    <property type="match status" value="1"/>
</dbReference>
<evidence type="ECO:0000259" key="4">
    <source>
        <dbReference type="SMART" id="SM00967"/>
    </source>
</evidence>
<dbReference type="Pfam" id="PF00588">
    <property type="entry name" value="SpoU_methylase"/>
    <property type="match status" value="1"/>
</dbReference>
<dbReference type="EMBL" id="AVQL01000456">
    <property type="protein sequence ID" value="KEP99861.1"/>
    <property type="molecule type" value="Genomic_DNA"/>
</dbReference>
<comment type="caution">
    <text evidence="5">The sequence shown here is derived from an EMBL/GenBank/DDBJ whole genome shotgun (WGS) entry which is preliminary data.</text>
</comment>
<dbReference type="InterPro" id="IPR029064">
    <property type="entry name" value="Ribosomal_eL30-like_sf"/>
</dbReference>
<name>A0A074V7S2_9NEIS</name>
<dbReference type="InterPro" id="IPR053888">
    <property type="entry name" value="MRM3-like_sub_bind"/>
</dbReference>
<dbReference type="GO" id="GO:0008173">
    <property type="term" value="F:RNA methyltransferase activity"/>
    <property type="evidence" value="ECO:0007669"/>
    <property type="project" value="InterPro"/>
</dbReference>
<dbReference type="Gene3D" id="3.30.1330.30">
    <property type="match status" value="1"/>
</dbReference>
<dbReference type="Gene3D" id="3.40.1280.10">
    <property type="match status" value="1"/>
</dbReference>
<dbReference type="SUPFAM" id="SSF55315">
    <property type="entry name" value="L30e-like"/>
    <property type="match status" value="1"/>
</dbReference>
<dbReference type="GO" id="GO:0003723">
    <property type="term" value="F:RNA binding"/>
    <property type="evidence" value="ECO:0007669"/>
    <property type="project" value="InterPro"/>
</dbReference>
<evidence type="ECO:0000256" key="3">
    <source>
        <dbReference type="ARBA" id="ARBA00022679"/>
    </source>
</evidence>
<proteinExistence type="inferred from homology"/>
<organism evidence="5 6">
    <name type="scientific">Snodgrassella alvi SCGC AB-598-J21</name>
    <dbReference type="NCBI Taxonomy" id="1385367"/>
    <lineage>
        <taxon>Bacteria</taxon>
        <taxon>Pseudomonadati</taxon>
        <taxon>Pseudomonadota</taxon>
        <taxon>Betaproteobacteria</taxon>
        <taxon>Neisseriales</taxon>
        <taxon>Neisseriaceae</taxon>
        <taxon>Snodgrassella</taxon>
    </lineage>
</organism>
<dbReference type="SMART" id="SM00967">
    <property type="entry name" value="SpoU_sub_bind"/>
    <property type="match status" value="1"/>
</dbReference>
<dbReference type="Proteomes" id="UP000027644">
    <property type="component" value="Unassembled WGS sequence"/>
</dbReference>
<dbReference type="InterPro" id="IPR029028">
    <property type="entry name" value="Alpha/beta_knot_MTases"/>
</dbReference>
<reference evidence="5 6" key="1">
    <citation type="journal article" date="2014" name="PLoS Genet.">
        <title>Hidden diversity in honey bee gut symbionts detected by single-cell genomics.</title>
        <authorList>
            <person name="Engel P."/>
            <person name="Stepanauskas R."/>
            <person name="Moran N."/>
        </authorList>
    </citation>
    <scope>NUCLEOTIDE SEQUENCE [LARGE SCALE GENOMIC DNA]</scope>
    <source>
        <strain evidence="5 6">SCGC AB-598-J21</strain>
    </source>
</reference>
<dbReference type="InterPro" id="IPR001537">
    <property type="entry name" value="SpoU_MeTrfase"/>
</dbReference>
<evidence type="ECO:0000313" key="6">
    <source>
        <dbReference type="Proteomes" id="UP000027644"/>
    </source>
</evidence>
<sequence length="268" mass="29529">MSYKIIQSASNNELKHLSRLIAQSHYRRQHQLAVLEGVHLVETFIQAGYLIQTLYLPQQRIHDPEISDLLATIPAHQVVLVANNLLDKISDLVNSREPVAIVKLPEVVSASDIQDVILLERVQDPGNTGTILRSALAAGVHNIVLSKDSVDVWSPKVLRAAMGAHAYLNIQTVSDLTVWCTDYAYPLYATVLSPESHSLYTLNLNEPAGWIFGNEGGGLSAKMLQAASRHVIIPMTGQTESLNVAMAATICLFEQQRQRLLINTLPNN</sequence>
<dbReference type="InterPro" id="IPR029026">
    <property type="entry name" value="tRNA_m1G_MTases_N"/>
</dbReference>
<comment type="similarity">
    <text evidence="1">Belongs to the class IV-like SAM-binding methyltransferase superfamily. RNA methyltransferase TrmH family.</text>
</comment>
<dbReference type="GO" id="GO:0006396">
    <property type="term" value="P:RNA processing"/>
    <property type="evidence" value="ECO:0007669"/>
    <property type="project" value="InterPro"/>
</dbReference>
<evidence type="ECO:0000256" key="1">
    <source>
        <dbReference type="ARBA" id="ARBA00007228"/>
    </source>
</evidence>
<protein>
    <submittedName>
        <fullName evidence="5">rRNA methylase</fullName>
    </submittedName>
</protein>
<keyword evidence="3" id="KW-0808">Transferase</keyword>
<gene>
    <name evidence="5" type="ORF">SASC598J21_022980</name>
</gene>
<dbReference type="InterPro" id="IPR013123">
    <property type="entry name" value="SpoU_subst-bd"/>
</dbReference>
<dbReference type="PANTHER" id="PTHR43191">
    <property type="entry name" value="RRNA METHYLTRANSFERASE 3"/>
    <property type="match status" value="1"/>
</dbReference>
<evidence type="ECO:0000313" key="5">
    <source>
        <dbReference type="EMBL" id="KEP99861.1"/>
    </source>
</evidence>
<dbReference type="CDD" id="cd18095">
    <property type="entry name" value="SpoU-like_rRNA-MTase"/>
    <property type="match status" value="1"/>
</dbReference>
<dbReference type="GO" id="GO:0005737">
    <property type="term" value="C:cytoplasm"/>
    <property type="evidence" value="ECO:0007669"/>
    <property type="project" value="UniProtKB-ARBA"/>
</dbReference>
<dbReference type="GO" id="GO:0032259">
    <property type="term" value="P:methylation"/>
    <property type="evidence" value="ECO:0007669"/>
    <property type="project" value="UniProtKB-KW"/>
</dbReference>
<dbReference type="AlphaFoldDB" id="A0A074V7S2"/>
<dbReference type="InterPro" id="IPR051259">
    <property type="entry name" value="rRNA_Methyltransferase"/>
</dbReference>
<keyword evidence="2 5" id="KW-0489">Methyltransferase</keyword>
<evidence type="ECO:0000256" key="2">
    <source>
        <dbReference type="ARBA" id="ARBA00022603"/>
    </source>
</evidence>
<dbReference type="SUPFAM" id="SSF75217">
    <property type="entry name" value="alpha/beta knot"/>
    <property type="match status" value="1"/>
</dbReference>
<feature type="domain" description="RNA 2-O ribose methyltransferase substrate binding" evidence="4">
    <location>
        <begin position="34"/>
        <end position="108"/>
    </location>
</feature>